<proteinExistence type="predicted"/>
<dbReference type="InterPro" id="IPR036188">
    <property type="entry name" value="FAD/NAD-bd_sf"/>
</dbReference>
<dbReference type="Proteomes" id="UP000583800">
    <property type="component" value="Unassembled WGS sequence"/>
</dbReference>
<evidence type="ECO:0000313" key="6">
    <source>
        <dbReference type="Proteomes" id="UP000583800"/>
    </source>
</evidence>
<organism evidence="5 6">
    <name type="scientific">Nonomuraea muscovyensis</name>
    <dbReference type="NCBI Taxonomy" id="1124761"/>
    <lineage>
        <taxon>Bacteria</taxon>
        <taxon>Bacillati</taxon>
        <taxon>Actinomycetota</taxon>
        <taxon>Actinomycetes</taxon>
        <taxon>Streptosporangiales</taxon>
        <taxon>Streptosporangiaceae</taxon>
        <taxon>Nonomuraea</taxon>
    </lineage>
</organism>
<name>A0A7X0F0X8_9ACTN</name>
<evidence type="ECO:0000256" key="1">
    <source>
        <dbReference type="ARBA" id="ARBA00023002"/>
    </source>
</evidence>
<dbReference type="GO" id="GO:0004497">
    <property type="term" value="F:monooxygenase activity"/>
    <property type="evidence" value="ECO:0007669"/>
    <property type="project" value="UniProtKB-KW"/>
</dbReference>
<feature type="compositionally biased region" description="Gly residues" evidence="3">
    <location>
        <begin position="158"/>
        <end position="171"/>
    </location>
</feature>
<dbReference type="Pfam" id="PF01494">
    <property type="entry name" value="FAD_binding_3"/>
    <property type="match status" value="2"/>
</dbReference>
<gene>
    <name evidence="5" type="ORF">FHU36_007961</name>
</gene>
<keyword evidence="2" id="KW-0503">Monooxygenase</keyword>
<dbReference type="InterPro" id="IPR050493">
    <property type="entry name" value="FAD-dep_Monooxygenase_BioMet"/>
</dbReference>
<dbReference type="PANTHER" id="PTHR13789">
    <property type="entry name" value="MONOOXYGENASE"/>
    <property type="match status" value="1"/>
</dbReference>
<reference evidence="5 6" key="1">
    <citation type="submission" date="2020-08" db="EMBL/GenBank/DDBJ databases">
        <title>Sequencing the genomes of 1000 actinobacteria strains.</title>
        <authorList>
            <person name="Klenk H.-P."/>
        </authorList>
    </citation>
    <scope>NUCLEOTIDE SEQUENCE [LARGE SCALE GENOMIC DNA]</scope>
    <source>
        <strain evidence="5 6">DSM 45913</strain>
    </source>
</reference>
<keyword evidence="1" id="KW-0560">Oxidoreductase</keyword>
<dbReference type="EMBL" id="JACHJB010000004">
    <property type="protein sequence ID" value="MBB6351378.1"/>
    <property type="molecule type" value="Genomic_DNA"/>
</dbReference>
<protein>
    <submittedName>
        <fullName evidence="5">2-polyprenyl-6-methoxyphenol hydroxylase-like FAD-dependent oxidoreductase</fullName>
    </submittedName>
</protein>
<feature type="domain" description="FAD-binding" evidence="4">
    <location>
        <begin position="4"/>
        <end position="146"/>
    </location>
</feature>
<evidence type="ECO:0000256" key="2">
    <source>
        <dbReference type="ARBA" id="ARBA00023033"/>
    </source>
</evidence>
<dbReference type="PANTHER" id="PTHR13789:SF309">
    <property type="entry name" value="PUTATIVE (AFU_ORTHOLOGUE AFUA_6G14510)-RELATED"/>
    <property type="match status" value="1"/>
</dbReference>
<keyword evidence="6" id="KW-1185">Reference proteome</keyword>
<evidence type="ECO:0000256" key="3">
    <source>
        <dbReference type="SAM" id="MobiDB-lite"/>
    </source>
</evidence>
<evidence type="ECO:0000313" key="5">
    <source>
        <dbReference type="EMBL" id="MBB6351378.1"/>
    </source>
</evidence>
<dbReference type="SUPFAM" id="SSF51905">
    <property type="entry name" value="FAD/NAD(P)-binding domain"/>
    <property type="match status" value="1"/>
</dbReference>
<dbReference type="InterPro" id="IPR002938">
    <property type="entry name" value="FAD-bd"/>
</dbReference>
<sequence>MPEAVVIGAGVGGLAAGVALRRAGWDVTVLERAGRLENVGSGLAVAANALRALDTLGLGDRVRELSRVQGELGVRRWDGRWLVSTTEDRARELYGDSVVLMPRATLVGLLAEALGGERLRLGVEVTGVDADTGTVRTSPAEGADGGRTDAGRTNAGRAGAGRAGAGRGAAGHEGVGEVRADLVVAADGIHSATRRALFPGHPGPVYSGVTAWRGLVPRPDVPVASTETWGRGLVFGAHLLAGDLVYFYATDVSPPGAVHADEREELLRRFGGWHQPIPALLRASERERILRNDVHHFAAPLPAFHRGRVALLGDAAHPMTPNLGQGACQAIEDAVVLAHVAGEGRGLAAYTAARLDRTAAITRRGVSICRATRLRNPVAVRLRDTGMSLAARLRPDLMLRSMDEVLGWRPPASAANGREPAGPA</sequence>
<feature type="region of interest" description="Disordered" evidence="3">
    <location>
        <begin position="131"/>
        <end position="171"/>
    </location>
</feature>
<accession>A0A7X0F0X8</accession>
<dbReference type="RefSeq" id="WP_185089142.1">
    <property type="nucleotide sequence ID" value="NZ_JACHJB010000004.1"/>
</dbReference>
<evidence type="ECO:0000259" key="4">
    <source>
        <dbReference type="Pfam" id="PF01494"/>
    </source>
</evidence>
<dbReference type="AlphaFoldDB" id="A0A7X0F0X8"/>
<feature type="domain" description="FAD-binding" evidence="4">
    <location>
        <begin position="303"/>
        <end position="363"/>
    </location>
</feature>
<dbReference type="GO" id="GO:0071949">
    <property type="term" value="F:FAD binding"/>
    <property type="evidence" value="ECO:0007669"/>
    <property type="project" value="InterPro"/>
</dbReference>
<comment type="caution">
    <text evidence="5">The sequence shown here is derived from an EMBL/GenBank/DDBJ whole genome shotgun (WGS) entry which is preliminary data.</text>
</comment>
<dbReference type="Gene3D" id="3.50.50.60">
    <property type="entry name" value="FAD/NAD(P)-binding domain"/>
    <property type="match status" value="2"/>
</dbReference>
<dbReference type="PRINTS" id="PR00420">
    <property type="entry name" value="RNGMNOXGNASE"/>
</dbReference>